<keyword evidence="1" id="KW-1133">Transmembrane helix</keyword>
<organism evidence="2 3">
    <name type="scientific">Cylindrobasidium torrendii FP15055 ss-10</name>
    <dbReference type="NCBI Taxonomy" id="1314674"/>
    <lineage>
        <taxon>Eukaryota</taxon>
        <taxon>Fungi</taxon>
        <taxon>Dikarya</taxon>
        <taxon>Basidiomycota</taxon>
        <taxon>Agaricomycotina</taxon>
        <taxon>Agaricomycetes</taxon>
        <taxon>Agaricomycetidae</taxon>
        <taxon>Agaricales</taxon>
        <taxon>Marasmiineae</taxon>
        <taxon>Physalacriaceae</taxon>
        <taxon>Cylindrobasidium</taxon>
    </lineage>
</organism>
<gene>
    <name evidence="2" type="ORF">CYLTODRAFT_137031</name>
</gene>
<proteinExistence type="predicted"/>
<reference evidence="2 3" key="1">
    <citation type="journal article" date="2015" name="Fungal Genet. Biol.">
        <title>Evolution of novel wood decay mechanisms in Agaricales revealed by the genome sequences of Fistulina hepatica and Cylindrobasidium torrendii.</title>
        <authorList>
            <person name="Floudas D."/>
            <person name="Held B.W."/>
            <person name="Riley R."/>
            <person name="Nagy L.G."/>
            <person name="Koehler G."/>
            <person name="Ransdell A.S."/>
            <person name="Younus H."/>
            <person name="Chow J."/>
            <person name="Chiniquy J."/>
            <person name="Lipzen A."/>
            <person name="Tritt A."/>
            <person name="Sun H."/>
            <person name="Haridas S."/>
            <person name="LaButti K."/>
            <person name="Ohm R.A."/>
            <person name="Kues U."/>
            <person name="Blanchette R.A."/>
            <person name="Grigoriev I.V."/>
            <person name="Minto R.E."/>
            <person name="Hibbett D.S."/>
        </authorList>
    </citation>
    <scope>NUCLEOTIDE SEQUENCE [LARGE SCALE GENOMIC DNA]</scope>
    <source>
        <strain evidence="2 3">FP15055 ss-10</strain>
    </source>
</reference>
<dbReference type="Proteomes" id="UP000054007">
    <property type="component" value="Unassembled WGS sequence"/>
</dbReference>
<sequence>MCAIRAYCEHRRRDQSRQTGRRRVSRTRRRMPVIGTSVARAIYVILTYDKEVYRFSDSVACPCQP</sequence>
<keyword evidence="3" id="KW-1185">Reference proteome</keyword>
<evidence type="ECO:0000256" key="1">
    <source>
        <dbReference type="SAM" id="Phobius"/>
    </source>
</evidence>
<protein>
    <submittedName>
        <fullName evidence="2">Uncharacterized protein</fullName>
    </submittedName>
</protein>
<dbReference type="EMBL" id="KN880696">
    <property type="protein sequence ID" value="KIY63439.1"/>
    <property type="molecule type" value="Genomic_DNA"/>
</dbReference>
<accession>A0A0D7AZV9</accession>
<evidence type="ECO:0000313" key="2">
    <source>
        <dbReference type="EMBL" id="KIY63439.1"/>
    </source>
</evidence>
<keyword evidence="1" id="KW-0472">Membrane</keyword>
<evidence type="ECO:0000313" key="3">
    <source>
        <dbReference type="Proteomes" id="UP000054007"/>
    </source>
</evidence>
<name>A0A0D7AZV9_9AGAR</name>
<keyword evidence="1" id="KW-0812">Transmembrane</keyword>
<feature type="transmembrane region" description="Helical" evidence="1">
    <location>
        <begin position="31"/>
        <end position="48"/>
    </location>
</feature>
<dbReference type="AlphaFoldDB" id="A0A0D7AZV9"/>